<dbReference type="EMBL" id="CP036553">
    <property type="protein sequence ID" value="QCQ38781.1"/>
    <property type="molecule type" value="Genomic_DNA"/>
</dbReference>
<feature type="signal peptide" evidence="1">
    <location>
        <begin position="1"/>
        <end position="20"/>
    </location>
</feature>
<evidence type="ECO:0000259" key="2">
    <source>
        <dbReference type="Pfam" id="PF00149"/>
    </source>
</evidence>
<dbReference type="Proteomes" id="UP000028294">
    <property type="component" value="Chromosome"/>
</dbReference>
<proteinExistence type="predicted"/>
<evidence type="ECO:0000256" key="1">
    <source>
        <dbReference type="SAM" id="SignalP"/>
    </source>
</evidence>
<organism evidence="3">
    <name type="scientific">Bacteroides fragilis</name>
    <dbReference type="NCBI Taxonomy" id="817"/>
    <lineage>
        <taxon>Bacteria</taxon>
        <taxon>Pseudomonadati</taxon>
        <taxon>Bacteroidota</taxon>
        <taxon>Bacteroidia</taxon>
        <taxon>Bacteroidales</taxon>
        <taxon>Bacteroidaceae</taxon>
        <taxon>Bacteroides</taxon>
    </lineage>
</organism>
<dbReference type="InterPro" id="IPR051918">
    <property type="entry name" value="STPP_CPPED1"/>
</dbReference>
<dbReference type="AlphaFoldDB" id="A0A0I9S4V3"/>
<reference evidence="5 6" key="3">
    <citation type="submission" date="2019-03" db="EMBL/GenBank/DDBJ databases">
        <title>Complete genome assembly of MDR B. fragilis.</title>
        <authorList>
            <person name="Sydenham T.V."/>
            <person name="Hasman H."/>
            <person name="Justesen U.S."/>
        </authorList>
    </citation>
    <scope>NUCLEOTIDE SEQUENCE [LARGE SCALE GENOMIC DNA]</scope>
    <source>
        <strain evidence="5 6">DCMOUH0067B</strain>
    </source>
</reference>
<evidence type="ECO:0000313" key="5">
    <source>
        <dbReference type="EMBL" id="QCQ38781.1"/>
    </source>
</evidence>
<dbReference type="Gene3D" id="3.60.21.10">
    <property type="match status" value="1"/>
</dbReference>
<dbReference type="InterPro" id="IPR029052">
    <property type="entry name" value="Metallo-depent_PP-like"/>
</dbReference>
<gene>
    <name evidence="3" type="ORF">EE52_0222680</name>
    <name evidence="5" type="ORF">IA74_023255</name>
    <name evidence="4" type="ORF">O1422_07375</name>
</gene>
<reference evidence="4" key="4">
    <citation type="submission" date="2022-12" db="EMBL/GenBank/DDBJ databases">
        <title>Development of a Multilocus Sequence Typing Scheme for Bacteroides fragilis Based on Whole Genome Sequencing Data and Clinical Application.</title>
        <authorList>
            <person name="Nielsen F.D."/>
            <person name="Justesen U.S."/>
        </authorList>
    </citation>
    <scope>NUCLEOTIDE SEQUENCE</scope>
    <source>
        <strain evidence="4">BF_BC_ODE_DK_2015_2</strain>
    </source>
</reference>
<sequence>MKRKLFFIRLLCFGFTVVFAECFCSCTKQEKTLRFAIASDFHAPDVPDGEKRVASFIKAAKDAKVDFIIELGDFCRLDSPSQVYRELWDSFEEDKYHVIGNHDMDKYTPEEYVGGMKMPGRYYSFDQGDFHFIILDGNNLYDGKEYRHYARANYYVDAKMRAFIDPEQMVWLKKDLAATDKKCVLFSHQSIDLCLNNGAAVRQILEEENIRAGFKKVVLAFSGHNHSNYTKVINGVTYMQINSASYVWIEQPSMTEKRYPKEINEKYSLLEYSITYDKPLYAIVTLTEEGADVKGTKANFVPPTPQDLNMGDSIGSYPLVSVIEDATIKF</sequence>
<keyword evidence="1" id="KW-0732">Signal</keyword>
<dbReference type="PANTHER" id="PTHR43143:SF1">
    <property type="entry name" value="SERINE_THREONINE-PROTEIN PHOSPHATASE CPPED1"/>
    <property type="match status" value="1"/>
</dbReference>
<dbReference type="PATRIC" id="fig|817.53.peg.4692"/>
<dbReference type="RefSeq" id="WP_032531984.1">
    <property type="nucleotide sequence ID" value="NZ_CAEUHN010000001.1"/>
</dbReference>
<protein>
    <submittedName>
        <fullName evidence="4">Metallophosphoesterase</fullName>
    </submittedName>
</protein>
<dbReference type="EMBL" id="JMZZ02000226">
    <property type="protein sequence ID" value="KFX72643.1"/>
    <property type="molecule type" value="Genomic_DNA"/>
</dbReference>
<evidence type="ECO:0000313" key="6">
    <source>
        <dbReference type="Proteomes" id="UP000028294"/>
    </source>
</evidence>
<dbReference type="Proteomes" id="UP001075704">
    <property type="component" value="Unassembled WGS sequence"/>
</dbReference>
<feature type="chain" id="PRO_5044366319" evidence="1">
    <location>
        <begin position="21"/>
        <end position="330"/>
    </location>
</feature>
<dbReference type="EMBL" id="JAPUAC010000004">
    <property type="protein sequence ID" value="MCZ2653982.1"/>
    <property type="molecule type" value="Genomic_DNA"/>
</dbReference>
<evidence type="ECO:0000313" key="3">
    <source>
        <dbReference type="EMBL" id="KFX72643.1"/>
    </source>
</evidence>
<dbReference type="Pfam" id="PF00149">
    <property type="entry name" value="Metallophos"/>
    <property type="match status" value="1"/>
</dbReference>
<evidence type="ECO:0000313" key="4">
    <source>
        <dbReference type="EMBL" id="MCZ2653982.1"/>
    </source>
</evidence>
<reference evidence="3" key="1">
    <citation type="book" date="2014" name="THE 24TH EUROPEAN CONGRESS OF CLINICAL MICROBIOLOGY AND INFECTIOUS DISEASES" publisher="ECCMID 2014" city="Barcelona, Spain">
        <title>Identification of resistance genes in three multidrug-resistant Bacteroides fragilis isolates by whole genome sequencing.</title>
        <editorList>
            <person name="Unknown"/>
            <person name="A."/>
        </editorList>
        <authorList>
            <person name="Sydenham T.V."/>
            <person name="Hasman H."/>
            <person name="Wang M."/>
            <person name="Soki J."/>
            <person name="Nagy E."/>
            <person name="Justesen U.S."/>
        </authorList>
    </citation>
    <scope>NUCLEOTIDE SEQUENCE</scope>
    <source>
        <strain evidence="3">DCMOUH0018B</strain>
    </source>
</reference>
<feature type="domain" description="Calcineurin-like phosphoesterase" evidence="2">
    <location>
        <begin position="33"/>
        <end position="227"/>
    </location>
</feature>
<accession>A0A0I9S4V3</accession>
<dbReference type="PANTHER" id="PTHR43143">
    <property type="entry name" value="METALLOPHOSPHOESTERASE, CALCINEURIN SUPERFAMILY"/>
    <property type="match status" value="1"/>
</dbReference>
<name>A0A0I9S4V3_BACFG</name>
<dbReference type="GO" id="GO:0016787">
    <property type="term" value="F:hydrolase activity"/>
    <property type="evidence" value="ECO:0007669"/>
    <property type="project" value="InterPro"/>
</dbReference>
<dbReference type="InterPro" id="IPR004843">
    <property type="entry name" value="Calcineurin-like_PHP"/>
</dbReference>
<dbReference type="SUPFAM" id="SSF56300">
    <property type="entry name" value="Metallo-dependent phosphatases"/>
    <property type="match status" value="1"/>
</dbReference>
<reference evidence="3" key="2">
    <citation type="submission" date="2014-07" db="EMBL/GenBank/DDBJ databases">
        <title>Genetics and epidemiology of antimicrobial resistance in B. fragilis group.</title>
        <authorList>
            <person name="Sydenham T.V."/>
            <person name="Hasman H."/>
            <person name="Kemp M."/>
            <person name="Justesen U.S."/>
        </authorList>
    </citation>
    <scope>NUCLEOTIDE SEQUENCE [LARGE SCALE GENOMIC DNA]</scope>
    <source>
        <strain evidence="3">DCMOUH0018B</strain>
    </source>
</reference>